<feature type="domain" description="Ribosomal RNA methyltransferase SPB1-like C-terminal" evidence="3">
    <location>
        <begin position="222"/>
        <end position="404"/>
    </location>
</feature>
<keyword evidence="5" id="KW-1185">Reference proteome</keyword>
<organism evidence="4 5">
    <name type="scientific">Capsicum baccatum</name>
    <name type="common">Peruvian pepper</name>
    <dbReference type="NCBI Taxonomy" id="33114"/>
    <lineage>
        <taxon>Eukaryota</taxon>
        <taxon>Viridiplantae</taxon>
        <taxon>Streptophyta</taxon>
        <taxon>Embryophyta</taxon>
        <taxon>Tracheophyta</taxon>
        <taxon>Spermatophyta</taxon>
        <taxon>Magnoliopsida</taxon>
        <taxon>eudicotyledons</taxon>
        <taxon>Gunneridae</taxon>
        <taxon>Pentapetalae</taxon>
        <taxon>asterids</taxon>
        <taxon>lamiids</taxon>
        <taxon>Solanales</taxon>
        <taxon>Solanaceae</taxon>
        <taxon>Solanoideae</taxon>
        <taxon>Capsiceae</taxon>
        <taxon>Capsicum</taxon>
    </lineage>
</organism>
<dbReference type="GO" id="GO:0005634">
    <property type="term" value="C:nucleus"/>
    <property type="evidence" value="ECO:0007669"/>
    <property type="project" value="InterPro"/>
</dbReference>
<feature type="coiled-coil region" evidence="1">
    <location>
        <begin position="332"/>
        <end position="359"/>
    </location>
</feature>
<accession>A0A2G2XBK7</accession>
<protein>
    <recommendedName>
        <fullName evidence="3">Ribosomal RNA methyltransferase SPB1-like C-terminal domain-containing protein</fullName>
    </recommendedName>
</protein>
<name>A0A2G2XBK7_CAPBA</name>
<sequence>MQVYIAIRCPFRKVAMIHRKGVSFLSSHVFFWTITTIRTNISFPESVCHFVEGRVASLLKQHFAFCSCSALHACTLMEDKARKVLGLQSDATEDGYVDPGLFSLKLTKDGDEDGMTHSAKDSDSDKGDDQVNPPIIPLETAPSQVETPSQGEVIETWFAQDVFVEPEEQDVSDKYNSEDEMLTDQVGERDLKSKTQTGHQLPVEILGLTKKRMGVSLQVLASETSEDFEIVPVPSSDSSDSSSDELDESGDDINGKAEILCAGKKMTLKRQTELMIDDGCNKYMFHDEGLPKWFIDEEKRHRQPVKPVTKEEVAAMKAQFKAINACPAKKVAEAKARKKRVAQRKLEKVRKQANSISDQADISDRSKNRMIEQLYKKATLKTPGKEYVVAKKAVRVKVGKGKVVVDR</sequence>
<evidence type="ECO:0000256" key="1">
    <source>
        <dbReference type="SAM" id="Coils"/>
    </source>
</evidence>
<keyword evidence="1" id="KW-0175">Coiled coil</keyword>
<evidence type="ECO:0000313" key="4">
    <source>
        <dbReference type="EMBL" id="PHT54886.1"/>
    </source>
</evidence>
<comment type="caution">
    <text evidence="4">The sequence shown here is derived from an EMBL/GenBank/DDBJ whole genome shotgun (WGS) entry which is preliminary data.</text>
</comment>
<dbReference type="Proteomes" id="UP000224567">
    <property type="component" value="Unassembled WGS sequence"/>
</dbReference>
<dbReference type="EMBL" id="MLFT02000002">
    <property type="protein sequence ID" value="PHT54886.1"/>
    <property type="molecule type" value="Genomic_DNA"/>
</dbReference>
<dbReference type="Pfam" id="PF07780">
    <property type="entry name" value="Spb1_C"/>
    <property type="match status" value="1"/>
</dbReference>
<gene>
    <name evidence="4" type="ORF">CQW23_03372</name>
</gene>
<reference evidence="5" key="2">
    <citation type="journal article" date="2017" name="J. Anim. Genet.">
        <title>Multiple reference genome sequences of hot pepper reveal the massive evolution of plant disease resistance genes by retroduplication.</title>
        <authorList>
            <person name="Kim S."/>
            <person name="Park J."/>
            <person name="Yeom S.-I."/>
            <person name="Kim Y.-M."/>
            <person name="Seo E."/>
            <person name="Kim K.-T."/>
            <person name="Kim M.-S."/>
            <person name="Lee J.M."/>
            <person name="Cheong K."/>
            <person name="Shin H.-S."/>
            <person name="Kim S.-B."/>
            <person name="Han K."/>
            <person name="Lee J."/>
            <person name="Park M."/>
            <person name="Lee H.-A."/>
            <person name="Lee H.-Y."/>
            <person name="Lee Y."/>
            <person name="Oh S."/>
            <person name="Lee J.H."/>
            <person name="Choi E."/>
            <person name="Choi E."/>
            <person name="Lee S.E."/>
            <person name="Jeon J."/>
            <person name="Kim H."/>
            <person name="Choi G."/>
            <person name="Song H."/>
            <person name="Lee J."/>
            <person name="Lee S.-C."/>
            <person name="Kwon J.-K."/>
            <person name="Lee H.-Y."/>
            <person name="Koo N."/>
            <person name="Hong Y."/>
            <person name="Kim R.W."/>
            <person name="Kang W.-H."/>
            <person name="Huh J.H."/>
            <person name="Kang B.-C."/>
            <person name="Yang T.-J."/>
            <person name="Lee Y.-H."/>
            <person name="Bennetzen J.L."/>
            <person name="Choi D."/>
        </authorList>
    </citation>
    <scope>NUCLEOTIDE SEQUENCE [LARGE SCALE GENOMIC DNA]</scope>
    <source>
        <strain evidence="5">cv. PBC81</strain>
    </source>
</reference>
<dbReference type="STRING" id="33114.A0A2G2XBK7"/>
<evidence type="ECO:0000256" key="2">
    <source>
        <dbReference type="SAM" id="MobiDB-lite"/>
    </source>
</evidence>
<feature type="compositionally biased region" description="Basic and acidic residues" evidence="2">
    <location>
        <begin position="107"/>
        <end position="129"/>
    </location>
</feature>
<feature type="compositionally biased region" description="Acidic residues" evidence="2">
    <location>
        <begin position="242"/>
        <end position="251"/>
    </location>
</feature>
<dbReference type="AlphaFoldDB" id="A0A2G2XBK7"/>
<feature type="region of interest" description="Disordered" evidence="2">
    <location>
        <begin position="107"/>
        <end position="149"/>
    </location>
</feature>
<evidence type="ECO:0000313" key="5">
    <source>
        <dbReference type="Proteomes" id="UP000224567"/>
    </source>
</evidence>
<reference evidence="4 5" key="1">
    <citation type="journal article" date="2017" name="Genome Biol.">
        <title>New reference genome sequences of hot pepper reveal the massive evolution of plant disease-resistance genes by retroduplication.</title>
        <authorList>
            <person name="Kim S."/>
            <person name="Park J."/>
            <person name="Yeom S.I."/>
            <person name="Kim Y.M."/>
            <person name="Seo E."/>
            <person name="Kim K.T."/>
            <person name="Kim M.S."/>
            <person name="Lee J.M."/>
            <person name="Cheong K."/>
            <person name="Shin H.S."/>
            <person name="Kim S.B."/>
            <person name="Han K."/>
            <person name="Lee J."/>
            <person name="Park M."/>
            <person name="Lee H.A."/>
            <person name="Lee H.Y."/>
            <person name="Lee Y."/>
            <person name="Oh S."/>
            <person name="Lee J.H."/>
            <person name="Choi E."/>
            <person name="Choi E."/>
            <person name="Lee S.E."/>
            <person name="Jeon J."/>
            <person name="Kim H."/>
            <person name="Choi G."/>
            <person name="Song H."/>
            <person name="Lee J."/>
            <person name="Lee S.C."/>
            <person name="Kwon J.K."/>
            <person name="Lee H.Y."/>
            <person name="Koo N."/>
            <person name="Hong Y."/>
            <person name="Kim R.W."/>
            <person name="Kang W.H."/>
            <person name="Huh J.H."/>
            <person name="Kang B.C."/>
            <person name="Yang T.J."/>
            <person name="Lee Y.H."/>
            <person name="Bennetzen J.L."/>
            <person name="Choi D."/>
        </authorList>
    </citation>
    <scope>NUCLEOTIDE SEQUENCE [LARGE SCALE GENOMIC DNA]</scope>
    <source>
        <strain evidence="5">cv. PBC81</strain>
    </source>
</reference>
<dbReference type="OrthoDB" id="1733932at2759"/>
<feature type="region of interest" description="Disordered" evidence="2">
    <location>
        <begin position="228"/>
        <end position="252"/>
    </location>
</feature>
<dbReference type="GO" id="GO:0008168">
    <property type="term" value="F:methyltransferase activity"/>
    <property type="evidence" value="ECO:0007669"/>
    <property type="project" value="InterPro"/>
</dbReference>
<dbReference type="InterPro" id="IPR012920">
    <property type="entry name" value="rRNA_MeTfrase_SPB1-like_C"/>
</dbReference>
<dbReference type="GO" id="GO:0006364">
    <property type="term" value="P:rRNA processing"/>
    <property type="evidence" value="ECO:0007669"/>
    <property type="project" value="InterPro"/>
</dbReference>
<proteinExistence type="predicted"/>
<evidence type="ECO:0000259" key="3">
    <source>
        <dbReference type="Pfam" id="PF07780"/>
    </source>
</evidence>